<protein>
    <submittedName>
        <fullName evidence="1">Uncharacterized protein</fullName>
    </submittedName>
</protein>
<dbReference type="RefSeq" id="WP_125096508.1">
    <property type="nucleotide sequence ID" value="NZ_RRUE01000002.1"/>
</dbReference>
<evidence type="ECO:0000313" key="2">
    <source>
        <dbReference type="Proteomes" id="UP000270261"/>
    </source>
</evidence>
<reference evidence="1 2" key="1">
    <citation type="submission" date="2018-11" db="EMBL/GenBank/DDBJ databases">
        <title>Genome sequencing of Lautropia sp. KCOM 2505 (= ChDC F240).</title>
        <authorList>
            <person name="Kook J.-K."/>
            <person name="Park S.-N."/>
            <person name="Lim Y.K."/>
        </authorList>
    </citation>
    <scope>NUCLEOTIDE SEQUENCE [LARGE SCALE GENOMIC DNA]</scope>
    <source>
        <strain evidence="1 2">KCOM 2505</strain>
    </source>
</reference>
<gene>
    <name evidence="1" type="ORF">EHV23_13405</name>
</gene>
<sequence length="172" mass="19188">MNDQSRDDIDLRRQSVSLHFSALLGSKAGLNYLAGMDAVDSWAFDHEHTEDAHAADVAWTLARLGSAIQQNIEVLDYAPGELVRVLAHLTTSRSVYVTDYITRHNPQALAAMQLAGEDFENDPVLLEKLVMQRRLVALERAGVLARVFSRERLGEIERIMNLSVDEGERDGS</sequence>
<dbReference type="EMBL" id="RRUE01000002">
    <property type="protein sequence ID" value="RRN44313.1"/>
    <property type="molecule type" value="Genomic_DNA"/>
</dbReference>
<accession>A0A426FNQ9</accession>
<proteinExistence type="predicted"/>
<dbReference type="Proteomes" id="UP000270261">
    <property type="component" value="Unassembled WGS sequence"/>
</dbReference>
<dbReference type="Pfam" id="PF23130">
    <property type="entry name" value="IcmW"/>
    <property type="match status" value="1"/>
</dbReference>
<comment type="caution">
    <text evidence="1">The sequence shown here is derived from an EMBL/GenBank/DDBJ whole genome shotgun (WGS) entry which is preliminary data.</text>
</comment>
<dbReference type="InterPro" id="IPR057079">
    <property type="entry name" value="IcmW-like"/>
</dbReference>
<evidence type="ECO:0000313" key="1">
    <source>
        <dbReference type="EMBL" id="RRN44313.1"/>
    </source>
</evidence>
<organism evidence="1 2">
    <name type="scientific">Lautropia dentalis</name>
    <dbReference type="NCBI Taxonomy" id="2490857"/>
    <lineage>
        <taxon>Bacteria</taxon>
        <taxon>Pseudomonadati</taxon>
        <taxon>Pseudomonadota</taxon>
        <taxon>Betaproteobacteria</taxon>
        <taxon>Burkholderiales</taxon>
        <taxon>Burkholderiaceae</taxon>
        <taxon>Lautropia</taxon>
    </lineage>
</organism>
<name>A0A426FNQ9_9BURK</name>
<dbReference type="AlphaFoldDB" id="A0A426FNQ9"/>
<keyword evidence="2" id="KW-1185">Reference proteome</keyword>